<dbReference type="NCBIfam" id="TIGR02281">
    <property type="entry name" value="clan_AA_DTGA"/>
    <property type="match status" value="1"/>
</dbReference>
<dbReference type="InterPro" id="IPR021109">
    <property type="entry name" value="Peptidase_aspartic_dom_sf"/>
</dbReference>
<dbReference type="EMBL" id="MLJW01000769">
    <property type="protein sequence ID" value="OIQ82769.1"/>
    <property type="molecule type" value="Genomic_DNA"/>
</dbReference>
<dbReference type="Pfam" id="PF13975">
    <property type="entry name" value="gag-asp_proteas"/>
    <property type="match status" value="1"/>
</dbReference>
<organism evidence="1">
    <name type="scientific">mine drainage metagenome</name>
    <dbReference type="NCBI Taxonomy" id="410659"/>
    <lineage>
        <taxon>unclassified sequences</taxon>
        <taxon>metagenomes</taxon>
        <taxon>ecological metagenomes</taxon>
    </lineage>
</organism>
<accession>A0A1J5QGV2</accession>
<dbReference type="CDD" id="cd05483">
    <property type="entry name" value="retropepsin_like_bacteria"/>
    <property type="match status" value="1"/>
</dbReference>
<dbReference type="AlphaFoldDB" id="A0A1J5QGV2"/>
<dbReference type="Gene3D" id="2.40.70.10">
    <property type="entry name" value="Acid Proteases"/>
    <property type="match status" value="1"/>
</dbReference>
<proteinExistence type="predicted"/>
<comment type="caution">
    <text evidence="1">The sequence shown here is derived from an EMBL/GenBank/DDBJ whole genome shotgun (WGS) entry which is preliminary data.</text>
</comment>
<dbReference type="InterPro" id="IPR034122">
    <property type="entry name" value="Retropepsin-like_bacterial"/>
</dbReference>
<sequence length="158" mass="16996">MKSSTVISTVIWLLLFAGFTWMIDRALNPNKAETLGNGKTVVLQRDPSGHYRAEAFINGVKVEVLVDTGATGVAISQRLADSLGIESRAAIRTNTANGEVVGYMARLSSVRLGGIEARDVTATIAPGLEGEALLGMSFLNRMDVRLYHGTMTIRQVSE</sequence>
<evidence type="ECO:0008006" key="2">
    <source>
        <dbReference type="Google" id="ProtNLM"/>
    </source>
</evidence>
<gene>
    <name evidence="1" type="ORF">GALL_354540</name>
</gene>
<evidence type="ECO:0000313" key="1">
    <source>
        <dbReference type="EMBL" id="OIQ82769.1"/>
    </source>
</evidence>
<dbReference type="InterPro" id="IPR011969">
    <property type="entry name" value="Clan_AA_Asp_peptidase_C"/>
</dbReference>
<name>A0A1J5QGV2_9ZZZZ</name>
<protein>
    <recommendedName>
        <fullName evidence="2">Retroviral aspartyl protease</fullName>
    </recommendedName>
</protein>
<dbReference type="SUPFAM" id="SSF50630">
    <property type="entry name" value="Acid proteases"/>
    <property type="match status" value="1"/>
</dbReference>
<reference evidence="1" key="1">
    <citation type="submission" date="2016-10" db="EMBL/GenBank/DDBJ databases">
        <title>Sequence of Gallionella enrichment culture.</title>
        <authorList>
            <person name="Poehlein A."/>
            <person name="Muehling M."/>
            <person name="Daniel R."/>
        </authorList>
    </citation>
    <scope>NUCLEOTIDE SEQUENCE</scope>
</reference>